<dbReference type="Gene3D" id="1.25.10.10">
    <property type="entry name" value="Leucine-rich Repeat Variant"/>
    <property type="match status" value="1"/>
</dbReference>
<proteinExistence type="predicted"/>
<reference evidence="6" key="1">
    <citation type="submission" date="2016-11" db="UniProtKB">
        <authorList>
            <consortium name="WormBaseParasite"/>
        </authorList>
    </citation>
    <scope>IDENTIFICATION</scope>
</reference>
<dbReference type="AlphaFoldDB" id="A0A1I8A622"/>
<accession>A0A1I8A622</accession>
<evidence type="ECO:0000256" key="4">
    <source>
        <dbReference type="SAM" id="MobiDB-lite"/>
    </source>
</evidence>
<keyword evidence="3" id="KW-0813">Transport</keyword>
<keyword evidence="5" id="KW-1185">Reference proteome</keyword>
<evidence type="ECO:0000313" key="6">
    <source>
        <dbReference type="WBParaSite" id="L893_g33372.t1"/>
    </source>
</evidence>
<dbReference type="GO" id="GO:0005635">
    <property type="term" value="C:nuclear envelope"/>
    <property type="evidence" value="ECO:0007669"/>
    <property type="project" value="TreeGrafter"/>
</dbReference>
<dbReference type="GO" id="GO:0006606">
    <property type="term" value="P:protein import into nucleus"/>
    <property type="evidence" value="ECO:0007669"/>
    <property type="project" value="TreeGrafter"/>
</dbReference>
<dbReference type="PANTHER" id="PTHR10997">
    <property type="entry name" value="IMPORTIN-7, 8, 11"/>
    <property type="match status" value="1"/>
</dbReference>
<dbReference type="InterPro" id="IPR011989">
    <property type="entry name" value="ARM-like"/>
</dbReference>
<dbReference type="WBParaSite" id="L893_g33372.t1">
    <property type="protein sequence ID" value="L893_g33372.t1"/>
    <property type="gene ID" value="L893_g33372"/>
</dbReference>
<feature type="compositionally biased region" description="Acidic residues" evidence="4">
    <location>
        <begin position="128"/>
        <end position="140"/>
    </location>
</feature>
<evidence type="ECO:0000256" key="3">
    <source>
        <dbReference type="ARBA" id="ARBA00022927"/>
    </source>
</evidence>
<sequence>MLQWVFERYHKATRDGSGLKPMILVVFISSFYCNKDLTAQVLHTLLGQPAGNPLDWLYAQILEQYKSFEGIHDRKMAIFAITAALQLSPELRPSPIVQSPNEVTKKLVYLFDTLQKAIKAAADMRLDDSEDGDSDTESDASGDVGKRNIDQDLGDSEDEIDEAQLEYLEQLSKAGRTDVHLKEYFGDNLDNSDDDDEDYDDRCFVEETDAEAYTNNLDDESKFNVFVSFKTVFEGLQSSDPTMFTNMTTGLNEQEMADLHKLITVCCQNEQAEKSKQVAQAGGYAFSANAAVPGSFNFGGAQ</sequence>
<keyword evidence="3" id="KW-0653">Protein transport</keyword>
<comment type="subcellular location">
    <subcellularLocation>
        <location evidence="1">Cytoplasm</location>
    </subcellularLocation>
</comment>
<feature type="region of interest" description="Disordered" evidence="4">
    <location>
        <begin position="124"/>
        <end position="155"/>
    </location>
</feature>
<name>A0A1I8A622_9BILA</name>
<evidence type="ECO:0000256" key="1">
    <source>
        <dbReference type="ARBA" id="ARBA00004496"/>
    </source>
</evidence>
<dbReference type="SUPFAM" id="SSF48371">
    <property type="entry name" value="ARM repeat"/>
    <property type="match status" value="1"/>
</dbReference>
<dbReference type="PANTHER" id="PTHR10997:SF18">
    <property type="entry name" value="D-IMPORTIN 7_RANBP7"/>
    <property type="match status" value="1"/>
</dbReference>
<evidence type="ECO:0000256" key="2">
    <source>
        <dbReference type="ARBA" id="ARBA00022490"/>
    </source>
</evidence>
<keyword evidence="2" id="KW-0963">Cytoplasm</keyword>
<dbReference type="InterPro" id="IPR016024">
    <property type="entry name" value="ARM-type_fold"/>
</dbReference>
<dbReference type="Proteomes" id="UP000095287">
    <property type="component" value="Unplaced"/>
</dbReference>
<dbReference type="GO" id="GO:0005829">
    <property type="term" value="C:cytosol"/>
    <property type="evidence" value="ECO:0007669"/>
    <property type="project" value="TreeGrafter"/>
</dbReference>
<organism evidence="5 6">
    <name type="scientific">Steinernema glaseri</name>
    <dbReference type="NCBI Taxonomy" id="37863"/>
    <lineage>
        <taxon>Eukaryota</taxon>
        <taxon>Metazoa</taxon>
        <taxon>Ecdysozoa</taxon>
        <taxon>Nematoda</taxon>
        <taxon>Chromadorea</taxon>
        <taxon>Rhabditida</taxon>
        <taxon>Tylenchina</taxon>
        <taxon>Panagrolaimomorpha</taxon>
        <taxon>Strongyloidoidea</taxon>
        <taxon>Steinernematidae</taxon>
        <taxon>Steinernema</taxon>
    </lineage>
</organism>
<evidence type="ECO:0000313" key="5">
    <source>
        <dbReference type="Proteomes" id="UP000095287"/>
    </source>
</evidence>
<protein>
    <submittedName>
        <fullName evidence="6">Importin-7</fullName>
    </submittedName>
</protein>